<dbReference type="Proteomes" id="UP000324222">
    <property type="component" value="Unassembled WGS sequence"/>
</dbReference>
<evidence type="ECO:0000313" key="2">
    <source>
        <dbReference type="Proteomes" id="UP000324222"/>
    </source>
</evidence>
<dbReference type="AlphaFoldDB" id="A0A5B7FVX2"/>
<keyword evidence="2" id="KW-1185">Reference proteome</keyword>
<evidence type="ECO:0000313" key="1">
    <source>
        <dbReference type="EMBL" id="MPC51631.1"/>
    </source>
</evidence>
<reference evidence="1 2" key="1">
    <citation type="submission" date="2019-05" db="EMBL/GenBank/DDBJ databases">
        <title>Another draft genome of Portunus trituberculatus and its Hox gene families provides insights of decapod evolution.</title>
        <authorList>
            <person name="Jeong J.-H."/>
            <person name="Song I."/>
            <person name="Kim S."/>
            <person name="Choi T."/>
            <person name="Kim D."/>
            <person name="Ryu S."/>
            <person name="Kim W."/>
        </authorList>
    </citation>
    <scope>NUCLEOTIDE SEQUENCE [LARGE SCALE GENOMIC DNA]</scope>
    <source>
        <tissue evidence="1">Muscle</tissue>
    </source>
</reference>
<proteinExistence type="predicted"/>
<comment type="caution">
    <text evidence="1">The sequence shown here is derived from an EMBL/GenBank/DDBJ whole genome shotgun (WGS) entry which is preliminary data.</text>
</comment>
<accession>A0A5B7FVX2</accession>
<organism evidence="1 2">
    <name type="scientific">Portunus trituberculatus</name>
    <name type="common">Swimming crab</name>
    <name type="synonym">Neptunus trituberculatus</name>
    <dbReference type="NCBI Taxonomy" id="210409"/>
    <lineage>
        <taxon>Eukaryota</taxon>
        <taxon>Metazoa</taxon>
        <taxon>Ecdysozoa</taxon>
        <taxon>Arthropoda</taxon>
        <taxon>Crustacea</taxon>
        <taxon>Multicrustacea</taxon>
        <taxon>Malacostraca</taxon>
        <taxon>Eumalacostraca</taxon>
        <taxon>Eucarida</taxon>
        <taxon>Decapoda</taxon>
        <taxon>Pleocyemata</taxon>
        <taxon>Brachyura</taxon>
        <taxon>Eubrachyura</taxon>
        <taxon>Portunoidea</taxon>
        <taxon>Portunidae</taxon>
        <taxon>Portuninae</taxon>
        <taxon>Portunus</taxon>
    </lineage>
</organism>
<name>A0A5B7FVX2_PORTR</name>
<dbReference type="EMBL" id="VSRR010010305">
    <property type="protein sequence ID" value="MPC51631.1"/>
    <property type="molecule type" value="Genomic_DNA"/>
</dbReference>
<gene>
    <name evidence="1" type="ORF">E2C01_045481</name>
</gene>
<protein>
    <submittedName>
        <fullName evidence="1">Uncharacterized protein</fullName>
    </submittedName>
</protein>
<sequence length="40" mass="4578">MESSQSTLFTTRSMARVTVRSWIQETLTTSEQPPAAKWHP</sequence>